<dbReference type="InterPro" id="IPR017871">
    <property type="entry name" value="ABC_transporter-like_CS"/>
</dbReference>
<dbReference type="InterPro" id="IPR050611">
    <property type="entry name" value="ABCF"/>
</dbReference>
<evidence type="ECO:0000313" key="6">
    <source>
        <dbReference type="Proteomes" id="UP000703315"/>
    </source>
</evidence>
<dbReference type="PROSITE" id="PS50893">
    <property type="entry name" value="ABC_TRANSPORTER_2"/>
    <property type="match status" value="1"/>
</dbReference>
<dbReference type="SUPFAM" id="SSF52540">
    <property type="entry name" value="P-loop containing nucleoside triphosphate hydrolases"/>
    <property type="match status" value="1"/>
</dbReference>
<evidence type="ECO:0000256" key="3">
    <source>
        <dbReference type="ARBA" id="ARBA00022840"/>
    </source>
</evidence>
<dbReference type="PROSITE" id="PS00211">
    <property type="entry name" value="ABC_TRANSPORTER_1"/>
    <property type="match status" value="1"/>
</dbReference>
<protein>
    <submittedName>
        <fullName evidence="5">ATP-binding cassette domain-containing protein</fullName>
    </submittedName>
</protein>
<sequence length="252" mass="27417">MAQKYYADRNAKVVARRVNDARARLQELEQRQIVKPPRQLSFQGLDAAHTTGARYAPDEELIRATHVTSTHRLAATSVTITATDRLLITGPNGVGKSSLLAILAGHLTPDHGTLMRRSGLSIGLLTQESDFSAFAGQSAHTVYEQSVGLAVAEATPLATFGLMHPRDHTRPVDSLSVGQQRRLALAIILANPPEVLMLDEPTNHFSLPLVTQLEASIAHYPGAVIVVSHDRWLRNHWTGRTQHLSTPAASNS</sequence>
<dbReference type="PANTHER" id="PTHR19211:SF14">
    <property type="entry name" value="ATP-BINDING CASSETTE SUB-FAMILY F MEMBER 1"/>
    <property type="match status" value="1"/>
</dbReference>
<dbReference type="Gene3D" id="3.40.50.300">
    <property type="entry name" value="P-loop containing nucleotide triphosphate hydrolases"/>
    <property type="match status" value="1"/>
</dbReference>
<comment type="caution">
    <text evidence="5">The sequence shown here is derived from an EMBL/GenBank/DDBJ whole genome shotgun (WGS) entry which is preliminary data.</text>
</comment>
<dbReference type="EMBL" id="DYXC01000088">
    <property type="protein sequence ID" value="HJF14796.1"/>
    <property type="molecule type" value="Genomic_DNA"/>
</dbReference>
<dbReference type="PANTHER" id="PTHR19211">
    <property type="entry name" value="ATP-BINDING TRANSPORT PROTEIN-RELATED"/>
    <property type="match status" value="1"/>
</dbReference>
<dbReference type="InterPro" id="IPR003593">
    <property type="entry name" value="AAA+_ATPase"/>
</dbReference>
<dbReference type="GO" id="GO:0005524">
    <property type="term" value="F:ATP binding"/>
    <property type="evidence" value="ECO:0007669"/>
    <property type="project" value="UniProtKB-KW"/>
</dbReference>
<keyword evidence="1" id="KW-0677">Repeat</keyword>
<organism evidence="5 6">
    <name type="scientific">Enteractinococcus helveticum</name>
    <dbReference type="NCBI Taxonomy" id="1837282"/>
    <lineage>
        <taxon>Bacteria</taxon>
        <taxon>Bacillati</taxon>
        <taxon>Actinomycetota</taxon>
        <taxon>Actinomycetes</taxon>
        <taxon>Micrococcales</taxon>
        <taxon>Micrococcaceae</taxon>
    </lineage>
</organism>
<keyword evidence="2" id="KW-0547">Nucleotide-binding</keyword>
<evidence type="ECO:0000256" key="1">
    <source>
        <dbReference type="ARBA" id="ARBA00022737"/>
    </source>
</evidence>
<name>A0A921K830_9MICC</name>
<evidence type="ECO:0000259" key="4">
    <source>
        <dbReference type="PROSITE" id="PS50893"/>
    </source>
</evidence>
<accession>A0A921K830</accession>
<dbReference type="Proteomes" id="UP000703315">
    <property type="component" value="Unassembled WGS sequence"/>
</dbReference>
<evidence type="ECO:0000256" key="2">
    <source>
        <dbReference type="ARBA" id="ARBA00022741"/>
    </source>
</evidence>
<reference evidence="5" key="2">
    <citation type="submission" date="2021-09" db="EMBL/GenBank/DDBJ databases">
        <authorList>
            <person name="Gilroy R."/>
        </authorList>
    </citation>
    <scope>NUCLEOTIDE SEQUENCE</scope>
    <source>
        <strain evidence="5">ChiHjej13B12-14962</strain>
    </source>
</reference>
<dbReference type="AlphaFoldDB" id="A0A921K830"/>
<proteinExistence type="predicted"/>
<dbReference type="GO" id="GO:0016887">
    <property type="term" value="F:ATP hydrolysis activity"/>
    <property type="evidence" value="ECO:0007669"/>
    <property type="project" value="InterPro"/>
</dbReference>
<reference evidence="5" key="1">
    <citation type="journal article" date="2021" name="PeerJ">
        <title>Extensive microbial diversity within the chicken gut microbiome revealed by metagenomics and culture.</title>
        <authorList>
            <person name="Gilroy R."/>
            <person name="Ravi A."/>
            <person name="Getino M."/>
            <person name="Pursley I."/>
            <person name="Horton D.L."/>
            <person name="Alikhan N.F."/>
            <person name="Baker D."/>
            <person name="Gharbi K."/>
            <person name="Hall N."/>
            <person name="Watson M."/>
            <person name="Adriaenssens E.M."/>
            <person name="Foster-Nyarko E."/>
            <person name="Jarju S."/>
            <person name="Secka A."/>
            <person name="Antonio M."/>
            <person name="Oren A."/>
            <person name="Chaudhuri R.R."/>
            <person name="La Ragione R."/>
            <person name="Hildebrand F."/>
            <person name="Pallen M.J."/>
        </authorList>
    </citation>
    <scope>NUCLEOTIDE SEQUENCE</scope>
    <source>
        <strain evidence="5">ChiHjej13B12-14962</strain>
    </source>
</reference>
<keyword evidence="3 5" id="KW-0067">ATP-binding</keyword>
<gene>
    <name evidence="5" type="ORF">K8V32_08330</name>
</gene>
<dbReference type="SMART" id="SM00382">
    <property type="entry name" value="AAA"/>
    <property type="match status" value="1"/>
</dbReference>
<dbReference type="CDD" id="cd03221">
    <property type="entry name" value="ABCF_EF-3"/>
    <property type="match status" value="1"/>
</dbReference>
<feature type="domain" description="ABC transporter" evidence="4">
    <location>
        <begin position="56"/>
        <end position="252"/>
    </location>
</feature>
<dbReference type="Pfam" id="PF00005">
    <property type="entry name" value="ABC_tran"/>
    <property type="match status" value="1"/>
</dbReference>
<dbReference type="InterPro" id="IPR027417">
    <property type="entry name" value="P-loop_NTPase"/>
</dbReference>
<evidence type="ECO:0000313" key="5">
    <source>
        <dbReference type="EMBL" id="HJF14796.1"/>
    </source>
</evidence>
<dbReference type="InterPro" id="IPR003439">
    <property type="entry name" value="ABC_transporter-like_ATP-bd"/>
</dbReference>